<dbReference type="PANTHER" id="PTHR46401">
    <property type="entry name" value="GLYCOSYLTRANSFERASE WBBK-RELATED"/>
    <property type="match status" value="1"/>
</dbReference>
<dbReference type="EC" id="2.4.1.-" evidence="4"/>
<keyword evidence="4" id="KW-0328">Glycosyltransferase</keyword>
<dbReference type="PANTHER" id="PTHR46401:SF2">
    <property type="entry name" value="GLYCOSYLTRANSFERASE WBBK-RELATED"/>
    <property type="match status" value="1"/>
</dbReference>
<accession>A0A839F2D4</accession>
<dbReference type="InterPro" id="IPR001296">
    <property type="entry name" value="Glyco_trans_1"/>
</dbReference>
<dbReference type="CDD" id="cd03809">
    <property type="entry name" value="GT4_MtfB-like"/>
    <property type="match status" value="1"/>
</dbReference>
<evidence type="ECO:0000259" key="2">
    <source>
        <dbReference type="Pfam" id="PF00534"/>
    </source>
</evidence>
<keyword evidence="1 4" id="KW-0808">Transferase</keyword>
<dbReference type="InterPro" id="IPR028098">
    <property type="entry name" value="Glyco_trans_4-like_N"/>
</dbReference>
<evidence type="ECO:0000256" key="1">
    <source>
        <dbReference type="ARBA" id="ARBA00022679"/>
    </source>
</evidence>
<dbReference type="GO" id="GO:0016757">
    <property type="term" value="F:glycosyltransferase activity"/>
    <property type="evidence" value="ECO:0007669"/>
    <property type="project" value="UniProtKB-KW"/>
</dbReference>
<dbReference type="GO" id="GO:0009103">
    <property type="term" value="P:lipopolysaccharide biosynthetic process"/>
    <property type="evidence" value="ECO:0007669"/>
    <property type="project" value="TreeGrafter"/>
</dbReference>
<gene>
    <name evidence="4" type="ORF">FHW12_001464</name>
</gene>
<proteinExistence type="predicted"/>
<dbReference type="EMBL" id="JACGXL010000002">
    <property type="protein sequence ID" value="MBA8887250.1"/>
    <property type="molecule type" value="Genomic_DNA"/>
</dbReference>
<comment type="caution">
    <text evidence="4">The sequence shown here is derived from an EMBL/GenBank/DDBJ whole genome shotgun (WGS) entry which is preliminary data.</text>
</comment>
<keyword evidence="5" id="KW-1185">Reference proteome</keyword>
<dbReference type="Gene3D" id="3.40.50.2000">
    <property type="entry name" value="Glycogen Phosphorylase B"/>
    <property type="match status" value="2"/>
</dbReference>
<evidence type="ECO:0000259" key="3">
    <source>
        <dbReference type="Pfam" id="PF13439"/>
    </source>
</evidence>
<feature type="domain" description="Glycosyl transferase family 1" evidence="2">
    <location>
        <begin position="202"/>
        <end position="356"/>
    </location>
</feature>
<dbReference type="Proteomes" id="UP000550401">
    <property type="component" value="Unassembled WGS sequence"/>
</dbReference>
<reference evidence="4 5" key="1">
    <citation type="submission" date="2020-07" db="EMBL/GenBank/DDBJ databases">
        <title>Genomic Encyclopedia of Type Strains, Phase IV (KMG-V): Genome sequencing to study the core and pangenomes of soil and plant-associated prokaryotes.</title>
        <authorList>
            <person name="Whitman W."/>
        </authorList>
    </citation>
    <scope>NUCLEOTIDE SEQUENCE [LARGE SCALE GENOMIC DNA]</scope>
    <source>
        <strain evidence="4 5">RH2WT43</strain>
    </source>
</reference>
<dbReference type="AlphaFoldDB" id="A0A839F2D4"/>
<dbReference type="Pfam" id="PF13439">
    <property type="entry name" value="Glyco_transf_4"/>
    <property type="match status" value="1"/>
</dbReference>
<name>A0A839F2D4_9GAMM</name>
<dbReference type="Pfam" id="PF00534">
    <property type="entry name" value="Glycos_transf_1"/>
    <property type="match status" value="1"/>
</dbReference>
<dbReference type="SUPFAM" id="SSF53756">
    <property type="entry name" value="UDP-Glycosyltransferase/glycogen phosphorylase"/>
    <property type="match status" value="1"/>
</dbReference>
<feature type="domain" description="Glycosyltransferase subfamily 4-like N-terminal" evidence="3">
    <location>
        <begin position="16"/>
        <end position="179"/>
    </location>
</feature>
<organism evidence="4 5">
    <name type="scientific">Dokdonella fugitiva</name>
    <dbReference type="NCBI Taxonomy" id="328517"/>
    <lineage>
        <taxon>Bacteria</taxon>
        <taxon>Pseudomonadati</taxon>
        <taxon>Pseudomonadota</taxon>
        <taxon>Gammaproteobacteria</taxon>
        <taxon>Lysobacterales</taxon>
        <taxon>Rhodanobacteraceae</taxon>
        <taxon>Dokdonella</taxon>
    </lineage>
</organism>
<dbReference type="RefSeq" id="WP_182530334.1">
    <property type="nucleotide sequence ID" value="NZ_JACGXL010000002.1"/>
</dbReference>
<sequence>MRVIFNVDAITAPLTGIGRYALELARGLGRHADVDALRLYSAYQWVDDPEHALGANRTIAAVRRHVPFKGAALELYTRMRSSLFRLHTRGMRDWLLHTPNYVLMPFDGVSLTTVHDLSWLNHPETHPPERVRFLERHLPRSLDQAAVVFTDSRFIADEIVAKLGVPRAKLRVVPLGVDAAYRPRARVQCAAALARHGLDGLDYLLVVATQEPRKNLARLARAYAALPTTLRRRHPLVVVGARGWLNADLERALASLEAAGEARRLGYVDEAELPLLYAAAHAFAFPSLYEGFGLPVLEALASGVPVLTSAGSSLAEIVRGDDGDVALCVDPLDEAALRDGLARVLEDDAWRTRVVDAGVARAGGYSWSRCVDETVAVYREVL</sequence>
<protein>
    <submittedName>
        <fullName evidence="4">Alpha-1,3-rhamnosyl/mannosyltransferase</fullName>
        <ecNumber evidence="4">2.4.1.-</ecNumber>
    </submittedName>
</protein>
<evidence type="ECO:0000313" key="4">
    <source>
        <dbReference type="EMBL" id="MBA8887250.1"/>
    </source>
</evidence>
<evidence type="ECO:0000313" key="5">
    <source>
        <dbReference type="Proteomes" id="UP000550401"/>
    </source>
</evidence>